<dbReference type="Proteomes" id="UP000229317">
    <property type="component" value="Unassembled WGS sequence"/>
</dbReference>
<name>A0A2H0KUB9_9BACT</name>
<gene>
    <name evidence="3" type="ORF">COV84_03500</name>
</gene>
<sequence>MKNKLLKIFKYWLPVILWAGLIFYLSAQPSLKSGLPWPYDFILRKGAHIVEFSILFLLLISAFGNYRMSIKKALLWAFCLTILYAISDEFHQSFVAERVASLADVAIDSLGVLLFTWWQIRRFS</sequence>
<feature type="transmembrane region" description="Helical" evidence="1">
    <location>
        <begin position="99"/>
        <end position="118"/>
    </location>
</feature>
<dbReference type="AlphaFoldDB" id="A0A2H0KUB9"/>
<evidence type="ECO:0000256" key="1">
    <source>
        <dbReference type="SAM" id="Phobius"/>
    </source>
</evidence>
<comment type="caution">
    <text evidence="3">The sequence shown here is derived from an EMBL/GenBank/DDBJ whole genome shotgun (WGS) entry which is preliminary data.</text>
</comment>
<feature type="domain" description="VanZ-like" evidence="2">
    <location>
        <begin position="13"/>
        <end position="116"/>
    </location>
</feature>
<keyword evidence="1" id="KW-1133">Transmembrane helix</keyword>
<accession>A0A2H0KUB9</accession>
<feature type="transmembrane region" description="Helical" evidence="1">
    <location>
        <begin position="73"/>
        <end position="93"/>
    </location>
</feature>
<dbReference type="EMBL" id="PCVO01000052">
    <property type="protein sequence ID" value="PIQ75014.1"/>
    <property type="molecule type" value="Genomic_DNA"/>
</dbReference>
<evidence type="ECO:0000259" key="2">
    <source>
        <dbReference type="Pfam" id="PF04892"/>
    </source>
</evidence>
<dbReference type="InterPro" id="IPR006976">
    <property type="entry name" value="VanZ-like"/>
</dbReference>
<proteinExistence type="predicted"/>
<feature type="transmembrane region" description="Helical" evidence="1">
    <location>
        <begin position="47"/>
        <end position="66"/>
    </location>
</feature>
<dbReference type="NCBIfam" id="NF037970">
    <property type="entry name" value="vanZ_1"/>
    <property type="match status" value="1"/>
</dbReference>
<evidence type="ECO:0000313" key="3">
    <source>
        <dbReference type="EMBL" id="PIQ75014.1"/>
    </source>
</evidence>
<keyword evidence="1" id="KW-0472">Membrane</keyword>
<feature type="transmembrane region" description="Helical" evidence="1">
    <location>
        <begin position="9"/>
        <end position="27"/>
    </location>
</feature>
<organism evidence="3 4">
    <name type="scientific">Candidatus Portnoybacteria bacterium CG11_big_fil_rev_8_21_14_0_20_40_15</name>
    <dbReference type="NCBI Taxonomy" id="1974817"/>
    <lineage>
        <taxon>Bacteria</taxon>
        <taxon>Candidatus Portnoyibacteriota</taxon>
    </lineage>
</organism>
<keyword evidence="1" id="KW-0812">Transmembrane</keyword>
<dbReference type="Pfam" id="PF04892">
    <property type="entry name" value="VanZ"/>
    <property type="match status" value="1"/>
</dbReference>
<protein>
    <recommendedName>
        <fullName evidence="2">VanZ-like domain-containing protein</fullName>
    </recommendedName>
</protein>
<evidence type="ECO:0000313" key="4">
    <source>
        <dbReference type="Proteomes" id="UP000229317"/>
    </source>
</evidence>
<reference evidence="3 4" key="1">
    <citation type="submission" date="2017-09" db="EMBL/GenBank/DDBJ databases">
        <title>Depth-based differentiation of microbial function through sediment-hosted aquifers and enrichment of novel symbionts in the deep terrestrial subsurface.</title>
        <authorList>
            <person name="Probst A.J."/>
            <person name="Ladd B."/>
            <person name="Jarett J.K."/>
            <person name="Geller-Mcgrath D.E."/>
            <person name="Sieber C.M."/>
            <person name="Emerson J.B."/>
            <person name="Anantharaman K."/>
            <person name="Thomas B.C."/>
            <person name="Malmstrom R."/>
            <person name="Stieglmeier M."/>
            <person name="Klingl A."/>
            <person name="Woyke T."/>
            <person name="Ryan C.M."/>
            <person name="Banfield J.F."/>
        </authorList>
    </citation>
    <scope>NUCLEOTIDE SEQUENCE [LARGE SCALE GENOMIC DNA]</scope>
    <source>
        <strain evidence="3">CG11_big_fil_rev_8_21_14_0_20_40_15</strain>
    </source>
</reference>